<protein>
    <submittedName>
        <fullName evidence="8">MFS transporter</fullName>
    </submittedName>
</protein>
<dbReference type="PANTHER" id="PTHR23505:SF79">
    <property type="entry name" value="PROTEIN SPINSTER"/>
    <property type="match status" value="1"/>
</dbReference>
<feature type="transmembrane region" description="Helical" evidence="6">
    <location>
        <begin position="349"/>
        <end position="369"/>
    </location>
</feature>
<accession>A0AAE2YQ35</accession>
<keyword evidence="9" id="KW-1185">Reference proteome</keyword>
<dbReference type="InterPro" id="IPR044770">
    <property type="entry name" value="MFS_spinster-like"/>
</dbReference>
<feature type="transmembrane region" description="Helical" evidence="6">
    <location>
        <begin position="317"/>
        <end position="337"/>
    </location>
</feature>
<evidence type="ECO:0000256" key="2">
    <source>
        <dbReference type="ARBA" id="ARBA00022448"/>
    </source>
</evidence>
<feature type="domain" description="Major facilitator superfamily (MFS) profile" evidence="7">
    <location>
        <begin position="35"/>
        <end position="476"/>
    </location>
</feature>
<sequence length="505" mass="54336">MINRENLVNLEHWLCSEYEQIEYRFSQYLPNRARVVIILAAVLGVASANLAALGALAHALETALHISDARFGLVGTVASLSGAILTLIAGVWVDRRKRVRLLAIFAGSWALGMAASGCIPGYLELLLAQVVVGASGISVGAVVASLTGDYFPPSQRGRIFGLIVGGELLGAGIGMLVASIVADLLGWRFAFWSLALLGSLGVVVIRRYLREPQRNTMAKIAIGSPSPSRADSAPARSHKVADLIRRMAISPYPDRVMHEDPTCWPWIRAARYIVTIRTNIILVLGSSASYFYFTGLLVFADLYLMQRFDLPADTASILFMGLGSGGIFGVLLSGWLADRLLHRHIVAARVWVAAGSFFLTVLAFLPAFLLPSVWVAAPCFFLAALFLGATNPTLDAARLDIMHSRLWGRAESVRNLVRYTLVGLAPLMIGLLVGYFQKSGDQGAEALGHAFLLLLILLLIAGLAMVFAAFTYPRDVATVLASEGAPLPVTSDAEHPQAQVRESGD</sequence>
<feature type="transmembrane region" description="Helical" evidence="6">
    <location>
        <begin position="159"/>
        <end position="181"/>
    </location>
</feature>
<dbReference type="PROSITE" id="PS50850">
    <property type="entry name" value="MFS"/>
    <property type="match status" value="1"/>
</dbReference>
<dbReference type="Proteomes" id="UP001197378">
    <property type="component" value="Unassembled WGS sequence"/>
</dbReference>
<dbReference type="EMBL" id="JAAXYO010000090">
    <property type="protein sequence ID" value="MBU2787963.1"/>
    <property type="molecule type" value="Genomic_DNA"/>
</dbReference>
<feature type="transmembrane region" description="Helical" evidence="6">
    <location>
        <begin position="35"/>
        <end position="59"/>
    </location>
</feature>
<dbReference type="AlphaFoldDB" id="A0AAE2YQ35"/>
<name>A0AAE2YQ35_9PROT</name>
<feature type="transmembrane region" description="Helical" evidence="6">
    <location>
        <begin position="71"/>
        <end position="93"/>
    </location>
</feature>
<dbReference type="GO" id="GO:0022857">
    <property type="term" value="F:transmembrane transporter activity"/>
    <property type="evidence" value="ECO:0007669"/>
    <property type="project" value="InterPro"/>
</dbReference>
<evidence type="ECO:0000256" key="3">
    <source>
        <dbReference type="ARBA" id="ARBA00022692"/>
    </source>
</evidence>
<keyword evidence="4 6" id="KW-1133">Transmembrane helix</keyword>
<proteinExistence type="predicted"/>
<dbReference type="Gene3D" id="1.20.1250.20">
    <property type="entry name" value="MFS general substrate transporter like domains"/>
    <property type="match status" value="1"/>
</dbReference>
<keyword evidence="2" id="KW-0813">Transport</keyword>
<dbReference type="InterPro" id="IPR020846">
    <property type="entry name" value="MFS_dom"/>
</dbReference>
<organism evidence="8 9">
    <name type="scientific">Igneacidithiobacillus copahuensis</name>
    <dbReference type="NCBI Taxonomy" id="2724909"/>
    <lineage>
        <taxon>Bacteria</taxon>
        <taxon>Pseudomonadati</taxon>
        <taxon>Pseudomonadota</taxon>
        <taxon>Acidithiobacillia</taxon>
        <taxon>Acidithiobacillales</taxon>
        <taxon>Acidithiobacillaceae</taxon>
        <taxon>Igneacidithiobacillus</taxon>
    </lineage>
</organism>
<feature type="transmembrane region" description="Helical" evidence="6">
    <location>
        <begin position="280"/>
        <end position="305"/>
    </location>
</feature>
<keyword evidence="5 6" id="KW-0472">Membrane</keyword>
<feature type="transmembrane region" description="Helical" evidence="6">
    <location>
        <begin position="187"/>
        <end position="209"/>
    </location>
</feature>
<comment type="subcellular location">
    <subcellularLocation>
        <location evidence="1">Membrane</location>
        <topology evidence="1">Multi-pass membrane protein</topology>
    </subcellularLocation>
</comment>
<feature type="transmembrane region" description="Helical" evidence="6">
    <location>
        <begin position="375"/>
        <end position="394"/>
    </location>
</feature>
<evidence type="ECO:0000256" key="4">
    <source>
        <dbReference type="ARBA" id="ARBA00022989"/>
    </source>
</evidence>
<evidence type="ECO:0000256" key="5">
    <source>
        <dbReference type="ARBA" id="ARBA00023136"/>
    </source>
</evidence>
<dbReference type="InterPro" id="IPR011701">
    <property type="entry name" value="MFS"/>
</dbReference>
<evidence type="ECO:0000259" key="7">
    <source>
        <dbReference type="PROSITE" id="PS50850"/>
    </source>
</evidence>
<evidence type="ECO:0000256" key="6">
    <source>
        <dbReference type="SAM" id="Phobius"/>
    </source>
</evidence>
<dbReference type="InterPro" id="IPR036259">
    <property type="entry name" value="MFS_trans_sf"/>
</dbReference>
<gene>
    <name evidence="8" type="ORF">HFQ13_07065</name>
</gene>
<dbReference type="Pfam" id="PF07690">
    <property type="entry name" value="MFS_1"/>
    <property type="match status" value="1"/>
</dbReference>
<feature type="transmembrane region" description="Helical" evidence="6">
    <location>
        <begin position="448"/>
        <end position="470"/>
    </location>
</feature>
<dbReference type="GO" id="GO:0016020">
    <property type="term" value="C:membrane"/>
    <property type="evidence" value="ECO:0007669"/>
    <property type="project" value="UniProtKB-SubCell"/>
</dbReference>
<evidence type="ECO:0000313" key="9">
    <source>
        <dbReference type="Proteomes" id="UP001197378"/>
    </source>
</evidence>
<dbReference type="RefSeq" id="WP_215872612.1">
    <property type="nucleotide sequence ID" value="NZ_JAAXYO010000090.1"/>
</dbReference>
<dbReference type="PANTHER" id="PTHR23505">
    <property type="entry name" value="SPINSTER"/>
    <property type="match status" value="1"/>
</dbReference>
<evidence type="ECO:0000256" key="1">
    <source>
        <dbReference type="ARBA" id="ARBA00004141"/>
    </source>
</evidence>
<dbReference type="SUPFAM" id="SSF103473">
    <property type="entry name" value="MFS general substrate transporter"/>
    <property type="match status" value="1"/>
</dbReference>
<comment type="caution">
    <text evidence="8">The sequence shown here is derived from an EMBL/GenBank/DDBJ whole genome shotgun (WGS) entry which is preliminary data.</text>
</comment>
<feature type="transmembrane region" description="Helical" evidence="6">
    <location>
        <begin position="128"/>
        <end position="147"/>
    </location>
</feature>
<feature type="transmembrane region" description="Helical" evidence="6">
    <location>
        <begin position="100"/>
        <end position="122"/>
    </location>
</feature>
<keyword evidence="3 6" id="KW-0812">Transmembrane</keyword>
<feature type="transmembrane region" description="Helical" evidence="6">
    <location>
        <begin position="415"/>
        <end position="436"/>
    </location>
</feature>
<reference evidence="8" key="1">
    <citation type="journal article" date="2021" name="ISME J.">
        <title>Genomic evolution of the class Acidithiobacillia: deep-branching Proteobacteria living in extreme acidic conditions.</title>
        <authorList>
            <person name="Moya-Beltran A."/>
            <person name="Beard S."/>
            <person name="Rojas-Villalobos C."/>
            <person name="Issotta F."/>
            <person name="Gallardo Y."/>
            <person name="Ulloa R."/>
            <person name="Giaveno A."/>
            <person name="Degli Esposti M."/>
            <person name="Johnson D.B."/>
            <person name="Quatrini R."/>
        </authorList>
    </citation>
    <scope>NUCLEOTIDE SEQUENCE</scope>
    <source>
        <strain evidence="8">VAN18-1</strain>
    </source>
</reference>
<evidence type="ECO:0000313" key="8">
    <source>
        <dbReference type="EMBL" id="MBU2787963.1"/>
    </source>
</evidence>